<keyword evidence="2" id="KW-0812">Transmembrane</keyword>
<evidence type="ECO:0000313" key="5">
    <source>
        <dbReference type="Proteomes" id="UP001652624"/>
    </source>
</evidence>
<evidence type="ECO:0000313" key="6">
    <source>
        <dbReference type="RefSeq" id="XP_060049239.1"/>
    </source>
</evidence>
<keyword evidence="5" id="KW-1185">Reference proteome</keyword>
<proteinExistence type="predicted"/>
<accession>A0ABM3XK90</accession>
<evidence type="ECO:0000256" key="2">
    <source>
        <dbReference type="SAM" id="Phobius"/>
    </source>
</evidence>
<protein>
    <submittedName>
        <fullName evidence="6">Tectonic-2 isoform X7</fullName>
    </submittedName>
</protein>
<sequence>MDFPLPAPQLLGLLLLLSVPRVLWGDLVFVPSFIHMSGPAVTAFLVGDTEGVTTSLTLLQDEQEVLPVLPVPACGIPNNETEDWSLSVTHSVNALEVTVRLRRSPPWCSANETDLFPEPPCIVQTLLVSASRDSSCVGHLLIQAEIYANSSLAHNTSENVTVIPNQVYHPLGPCPCDLTAGACDIRCCCDQVSLNGQCMQNAPVAFLQSVDVQCITDLDAYQVQDRIFNMKIKNDALRGTVTPKVIYEDTFNLDKFITNTETILSIGSASRNVTVEEHYIFRWDNNTISEINVRIIRAEVNTNQKGILTQRFTVKFLSHNSGNEKESSGNPGYQLGKPVRALDTNRMDNITTLRLWQPAGRGLCTSASFRPILFGENALSGCLLEVGIDENCTQLRENTLEQLDSLVQATHVAMRGNSDYNDLSDDWLEIIRAEAPDSSADPAVDTANGTCLDVPAQLLIRILISDAGAVEGITQQEILGVETRFSSVNWQFQCGLTCEEKVNLFPVSAAVQFIKIPVQLPPPLTRFQMNFTEYDCNRNEVCWPRLLYPLTRYYQGEPYSQRVAQGLLLLSFFILAVLLSNPWARVGKA</sequence>
<evidence type="ECO:0000259" key="4">
    <source>
        <dbReference type="Pfam" id="PF07773"/>
    </source>
</evidence>
<gene>
    <name evidence="6" type="primary">TCTN2</name>
</gene>
<keyword evidence="2" id="KW-1133">Transmembrane helix</keyword>
<feature type="chain" id="PRO_5046614365" evidence="3">
    <location>
        <begin position="26"/>
        <end position="589"/>
    </location>
</feature>
<dbReference type="RefSeq" id="XP_060049239.1">
    <property type="nucleotide sequence ID" value="XM_060193256.1"/>
</dbReference>
<dbReference type="GeneID" id="103128896"/>
<feature type="signal peptide" evidence="3">
    <location>
        <begin position="1"/>
        <end position="25"/>
    </location>
</feature>
<dbReference type="InterPro" id="IPR011677">
    <property type="entry name" value="TCTN1-3_dom"/>
</dbReference>
<feature type="domain" description="Tectonic-1-3" evidence="4">
    <location>
        <begin position="191"/>
        <end position="319"/>
    </location>
</feature>
<organism evidence="5 6">
    <name type="scientific">Erinaceus europaeus</name>
    <name type="common">Western European hedgehog</name>
    <dbReference type="NCBI Taxonomy" id="9365"/>
    <lineage>
        <taxon>Eukaryota</taxon>
        <taxon>Metazoa</taxon>
        <taxon>Chordata</taxon>
        <taxon>Craniata</taxon>
        <taxon>Vertebrata</taxon>
        <taxon>Euteleostomi</taxon>
        <taxon>Mammalia</taxon>
        <taxon>Eutheria</taxon>
        <taxon>Laurasiatheria</taxon>
        <taxon>Eulipotyphla</taxon>
        <taxon>Erinaceidae</taxon>
        <taxon>Erinaceinae</taxon>
        <taxon>Erinaceus</taxon>
    </lineage>
</organism>
<dbReference type="PANTHER" id="PTHR14611:SF6">
    <property type="entry name" value="TECTONIC-2"/>
    <property type="match status" value="1"/>
</dbReference>
<dbReference type="Proteomes" id="UP001652624">
    <property type="component" value="Chromosome 6"/>
</dbReference>
<dbReference type="InterPro" id="IPR040354">
    <property type="entry name" value="TCTN1-3"/>
</dbReference>
<dbReference type="Pfam" id="PF07773">
    <property type="entry name" value="TCTN_DUF1619"/>
    <property type="match status" value="2"/>
</dbReference>
<evidence type="ECO:0000256" key="1">
    <source>
        <dbReference type="ARBA" id="ARBA00011495"/>
    </source>
</evidence>
<reference evidence="6" key="1">
    <citation type="submission" date="2025-08" db="UniProtKB">
        <authorList>
            <consortium name="RefSeq"/>
        </authorList>
    </citation>
    <scope>IDENTIFICATION</scope>
</reference>
<name>A0ABM3XK90_ERIEU</name>
<keyword evidence="2" id="KW-0472">Membrane</keyword>
<feature type="domain" description="Tectonic-1-3" evidence="4">
    <location>
        <begin position="328"/>
        <end position="516"/>
    </location>
</feature>
<evidence type="ECO:0000256" key="3">
    <source>
        <dbReference type="SAM" id="SignalP"/>
    </source>
</evidence>
<feature type="transmembrane region" description="Helical" evidence="2">
    <location>
        <begin position="563"/>
        <end position="584"/>
    </location>
</feature>
<comment type="subunit">
    <text evidence="1">Part of the tectonic-like complex (also named B9 complex).</text>
</comment>
<dbReference type="PANTHER" id="PTHR14611">
    <property type="entry name" value="TECTONIC FAMILY MEMBER"/>
    <property type="match status" value="1"/>
</dbReference>
<keyword evidence="3" id="KW-0732">Signal</keyword>